<dbReference type="Proteomes" id="UP000596742">
    <property type="component" value="Unassembled WGS sequence"/>
</dbReference>
<proteinExistence type="predicted"/>
<name>A0A8B6BHB9_MYTGA</name>
<reference evidence="3" key="1">
    <citation type="submission" date="2018-11" db="EMBL/GenBank/DDBJ databases">
        <authorList>
            <person name="Alioto T."/>
            <person name="Alioto T."/>
        </authorList>
    </citation>
    <scope>NUCLEOTIDE SEQUENCE</scope>
</reference>
<organism evidence="3 4">
    <name type="scientific">Mytilus galloprovincialis</name>
    <name type="common">Mediterranean mussel</name>
    <dbReference type="NCBI Taxonomy" id="29158"/>
    <lineage>
        <taxon>Eukaryota</taxon>
        <taxon>Metazoa</taxon>
        <taxon>Spiralia</taxon>
        <taxon>Lophotrochozoa</taxon>
        <taxon>Mollusca</taxon>
        <taxon>Bivalvia</taxon>
        <taxon>Autobranchia</taxon>
        <taxon>Pteriomorphia</taxon>
        <taxon>Mytilida</taxon>
        <taxon>Mytiloidea</taxon>
        <taxon>Mytilidae</taxon>
        <taxon>Mytilinae</taxon>
        <taxon>Mytilus</taxon>
    </lineage>
</organism>
<dbReference type="EMBL" id="UYJE01000173">
    <property type="protein sequence ID" value="VDH90751.1"/>
    <property type="molecule type" value="Genomic_DNA"/>
</dbReference>
<dbReference type="SMART" id="SM00137">
    <property type="entry name" value="MAM"/>
    <property type="match status" value="1"/>
</dbReference>
<evidence type="ECO:0000256" key="1">
    <source>
        <dbReference type="SAM" id="SignalP"/>
    </source>
</evidence>
<evidence type="ECO:0000259" key="2">
    <source>
        <dbReference type="PROSITE" id="PS50060"/>
    </source>
</evidence>
<keyword evidence="1" id="KW-0732">Signal</keyword>
<evidence type="ECO:0000313" key="3">
    <source>
        <dbReference type="EMBL" id="VDH90751.1"/>
    </source>
</evidence>
<dbReference type="InterPro" id="IPR000998">
    <property type="entry name" value="MAM_dom"/>
</dbReference>
<dbReference type="Pfam" id="PF00629">
    <property type="entry name" value="MAM"/>
    <property type="match status" value="1"/>
</dbReference>
<dbReference type="Gene3D" id="2.60.120.200">
    <property type="match status" value="1"/>
</dbReference>
<protein>
    <recommendedName>
        <fullName evidence="2">MAM domain-containing protein</fullName>
    </recommendedName>
</protein>
<dbReference type="OrthoDB" id="6123585at2759"/>
<keyword evidence="4" id="KW-1185">Reference proteome</keyword>
<dbReference type="InterPro" id="IPR013320">
    <property type="entry name" value="ConA-like_dom_sf"/>
</dbReference>
<dbReference type="PRINTS" id="PR00020">
    <property type="entry name" value="MAMDOMAIN"/>
</dbReference>
<dbReference type="AlphaFoldDB" id="A0A8B6BHB9"/>
<gene>
    <name evidence="3" type="ORF">MGAL_10B031454</name>
</gene>
<dbReference type="CDD" id="cd06263">
    <property type="entry name" value="MAM"/>
    <property type="match status" value="1"/>
</dbReference>
<dbReference type="PROSITE" id="PS50060">
    <property type="entry name" value="MAM_2"/>
    <property type="match status" value="1"/>
</dbReference>
<dbReference type="SUPFAM" id="SSF49899">
    <property type="entry name" value="Concanavalin A-like lectins/glucanases"/>
    <property type="match status" value="1"/>
</dbReference>
<comment type="caution">
    <text evidence="3">The sequence shown here is derived from an EMBL/GenBank/DDBJ whole genome shotgun (WGS) entry which is preliminary data.</text>
</comment>
<dbReference type="GO" id="GO:0016020">
    <property type="term" value="C:membrane"/>
    <property type="evidence" value="ECO:0007669"/>
    <property type="project" value="InterPro"/>
</dbReference>
<feature type="signal peptide" evidence="1">
    <location>
        <begin position="1"/>
        <end position="20"/>
    </location>
</feature>
<accession>A0A8B6BHB9</accession>
<feature type="domain" description="MAM" evidence="2">
    <location>
        <begin position="75"/>
        <end position="232"/>
    </location>
</feature>
<evidence type="ECO:0000313" key="4">
    <source>
        <dbReference type="Proteomes" id="UP000596742"/>
    </source>
</evidence>
<feature type="chain" id="PRO_5033006098" description="MAM domain-containing protein" evidence="1">
    <location>
        <begin position="21"/>
        <end position="233"/>
    </location>
</feature>
<dbReference type="PANTHER" id="PTHR23282">
    <property type="entry name" value="APICAL ENDOSOMAL GLYCOPROTEIN PRECURSOR"/>
    <property type="match status" value="1"/>
</dbReference>
<dbReference type="PANTHER" id="PTHR23282:SF101">
    <property type="entry name" value="MAM DOMAIN-CONTAINING PROTEIN"/>
    <property type="match status" value="1"/>
</dbReference>
<sequence length="233" mass="25381">MMKFCCLIVIILCTIYVTNGGILTGQCLASNGKCGTKGLTCEQKFGQGWINKGRCCNEKPCCGEEESTVKPEISYSCGFETTEQCFFKQVSWDDFDWTRGSGSTPTNGTGPTSAAEGIHYMFIEATGESAEADLDTISTNFQASPYCLSFQYHMNGPDIGTLQVFAGEKSSFLSNVWRKSGPQPNPDSWKTATINIPQYSNLRINIEATRKAGDLGDISIDDIILKSGTCTNN</sequence>
<dbReference type="InterPro" id="IPR051560">
    <property type="entry name" value="MAM_domain-containing"/>
</dbReference>